<dbReference type="InterPro" id="IPR009075">
    <property type="entry name" value="AcylCo_DH/oxidase_C"/>
</dbReference>
<dbReference type="InterPro" id="IPR009100">
    <property type="entry name" value="AcylCoA_DH/oxidase_NM_dom_sf"/>
</dbReference>
<dbReference type="SUPFAM" id="SSF56645">
    <property type="entry name" value="Acyl-CoA dehydrogenase NM domain-like"/>
    <property type="match status" value="1"/>
</dbReference>
<evidence type="ECO:0000313" key="13">
    <source>
        <dbReference type="Proteomes" id="UP000578819"/>
    </source>
</evidence>
<dbReference type="Gene3D" id="1.20.140.10">
    <property type="entry name" value="Butyryl-CoA Dehydrogenase, subunit A, domain 3"/>
    <property type="match status" value="2"/>
</dbReference>
<proteinExistence type="inferred from homology"/>
<keyword evidence="4 7" id="KW-0274">FAD</keyword>
<dbReference type="GO" id="GO:0033539">
    <property type="term" value="P:fatty acid beta-oxidation using acyl-CoA dehydrogenase"/>
    <property type="evidence" value="ECO:0007669"/>
    <property type="project" value="InterPro"/>
</dbReference>
<dbReference type="GO" id="GO:0070991">
    <property type="term" value="F:medium-chain fatty acyl-CoA dehydrogenase activity"/>
    <property type="evidence" value="ECO:0007669"/>
    <property type="project" value="UniProtKB-EC"/>
</dbReference>
<reference evidence="12 13" key="1">
    <citation type="submission" date="2020-08" db="EMBL/GenBank/DDBJ databases">
        <title>Sequencing the genomes of 1000 actinobacteria strains.</title>
        <authorList>
            <person name="Klenk H.-P."/>
        </authorList>
    </citation>
    <scope>NUCLEOTIDE SEQUENCE [LARGE SCALE GENOMIC DNA]</scope>
    <source>
        <strain evidence="12 13">DSM 45886</strain>
    </source>
</reference>
<dbReference type="SUPFAM" id="SSF47203">
    <property type="entry name" value="Acyl-CoA dehydrogenase C-terminal domain-like"/>
    <property type="match status" value="1"/>
</dbReference>
<keyword evidence="3 7" id="KW-0285">Flavoprotein</keyword>
<feature type="domain" description="Acyl-CoA dehydrogenase/oxidase C-terminal" evidence="9">
    <location>
        <begin position="304"/>
        <end position="462"/>
    </location>
</feature>
<dbReference type="Pfam" id="PF00441">
    <property type="entry name" value="Acyl-CoA_dh_1"/>
    <property type="match status" value="1"/>
</dbReference>
<dbReference type="Gene3D" id="1.10.540.10">
    <property type="entry name" value="Acyl-CoA dehydrogenase/oxidase, N-terminal domain"/>
    <property type="match status" value="1"/>
</dbReference>
<accession>A0A7W7WQV0</accession>
<evidence type="ECO:0008006" key="14">
    <source>
        <dbReference type="Google" id="ProtNLM"/>
    </source>
</evidence>
<dbReference type="GO" id="GO:0050660">
    <property type="term" value="F:flavin adenine dinucleotide binding"/>
    <property type="evidence" value="ECO:0007669"/>
    <property type="project" value="InterPro"/>
</dbReference>
<evidence type="ECO:0000256" key="5">
    <source>
        <dbReference type="ARBA" id="ARBA00023002"/>
    </source>
</evidence>
<dbReference type="FunFam" id="1.10.540.10:FF:000001">
    <property type="entry name" value="Very long-chain-specific acyl-CoA dehydrogenase, mitochondrial"/>
    <property type="match status" value="1"/>
</dbReference>
<evidence type="ECO:0000256" key="6">
    <source>
        <dbReference type="ARBA" id="ARBA00052546"/>
    </source>
</evidence>
<dbReference type="Proteomes" id="UP000578819">
    <property type="component" value="Unassembled WGS sequence"/>
</dbReference>
<feature type="domain" description="Acyl-CoA dehydrogenase/oxidase N-terminal" evidence="11">
    <location>
        <begin position="95"/>
        <end position="185"/>
    </location>
</feature>
<evidence type="ECO:0000256" key="4">
    <source>
        <dbReference type="ARBA" id="ARBA00022827"/>
    </source>
</evidence>
<dbReference type="AlphaFoldDB" id="A0A7W7WQV0"/>
<comment type="caution">
    <text evidence="12">The sequence shown here is derived from an EMBL/GenBank/DDBJ whole genome shotgun (WGS) entry which is preliminary data.</text>
</comment>
<comment type="cofactor">
    <cofactor evidence="1 7">
        <name>FAD</name>
        <dbReference type="ChEBI" id="CHEBI:57692"/>
    </cofactor>
</comment>
<keyword evidence="13" id="KW-1185">Reference proteome</keyword>
<comment type="similarity">
    <text evidence="2 7">Belongs to the acyl-CoA dehydrogenase family.</text>
</comment>
<gene>
    <name evidence="12" type="ORF">FHR38_004379</name>
</gene>
<evidence type="ECO:0000259" key="9">
    <source>
        <dbReference type="Pfam" id="PF00441"/>
    </source>
</evidence>
<feature type="compositionally biased region" description="Basic and acidic residues" evidence="8">
    <location>
        <begin position="28"/>
        <end position="42"/>
    </location>
</feature>
<dbReference type="EMBL" id="JACHJW010000001">
    <property type="protein sequence ID" value="MBB4960646.1"/>
    <property type="molecule type" value="Genomic_DNA"/>
</dbReference>
<name>A0A7W7WQV0_9ACTN</name>
<dbReference type="InterPro" id="IPR013786">
    <property type="entry name" value="AcylCoA_DH/ox_N"/>
</dbReference>
<dbReference type="InterPro" id="IPR036250">
    <property type="entry name" value="AcylCo_DH-like_C"/>
</dbReference>
<dbReference type="PANTHER" id="PTHR43884">
    <property type="entry name" value="ACYL-COA DEHYDROGENASE"/>
    <property type="match status" value="1"/>
</dbReference>
<dbReference type="InterPro" id="IPR046373">
    <property type="entry name" value="Acyl-CoA_Oxase/DH_mid-dom_sf"/>
</dbReference>
<dbReference type="InterPro" id="IPR037069">
    <property type="entry name" value="AcylCoA_DH/ox_N_sf"/>
</dbReference>
<dbReference type="Gene3D" id="2.40.110.10">
    <property type="entry name" value="Butyryl-CoA Dehydrogenase, subunit A, domain 2"/>
    <property type="match status" value="1"/>
</dbReference>
<protein>
    <recommendedName>
        <fullName evidence="14">Medium-chain acyl-CoA dehydrogenase</fullName>
    </recommendedName>
</protein>
<feature type="region of interest" description="Disordered" evidence="8">
    <location>
        <begin position="1"/>
        <end position="42"/>
    </location>
</feature>
<dbReference type="FunFam" id="1.20.140.10:FF:000019">
    <property type="entry name" value="Acyl-CoA dehydrogenase"/>
    <property type="match status" value="1"/>
</dbReference>
<dbReference type="PANTHER" id="PTHR43884:SF9">
    <property type="entry name" value="COMPLEX I ASSEMBLY FACTOR ACAD9, MITOCHONDRIAL"/>
    <property type="match status" value="1"/>
</dbReference>
<dbReference type="Pfam" id="PF02770">
    <property type="entry name" value="Acyl-CoA_dh_M"/>
    <property type="match status" value="1"/>
</dbReference>
<dbReference type="RefSeq" id="WP_184536386.1">
    <property type="nucleotide sequence ID" value="NZ_JACHJW010000001.1"/>
</dbReference>
<feature type="domain" description="Acyl-CoA oxidase/dehydrogenase middle" evidence="10">
    <location>
        <begin position="188"/>
        <end position="292"/>
    </location>
</feature>
<evidence type="ECO:0000256" key="8">
    <source>
        <dbReference type="SAM" id="MobiDB-lite"/>
    </source>
</evidence>
<dbReference type="GO" id="GO:0004466">
    <property type="term" value="F:long-chain fatty acyl-CoA dehydrogenase activity"/>
    <property type="evidence" value="ECO:0007669"/>
    <property type="project" value="UniProtKB-EC"/>
</dbReference>
<dbReference type="InterPro" id="IPR006091">
    <property type="entry name" value="Acyl-CoA_Oxase/DH_mid-dom"/>
</dbReference>
<dbReference type="UniPathway" id="UPA00659"/>
<evidence type="ECO:0000256" key="3">
    <source>
        <dbReference type="ARBA" id="ARBA00022630"/>
    </source>
</evidence>
<evidence type="ECO:0000259" key="10">
    <source>
        <dbReference type="Pfam" id="PF02770"/>
    </source>
</evidence>
<evidence type="ECO:0000259" key="11">
    <source>
        <dbReference type="Pfam" id="PF02771"/>
    </source>
</evidence>
<evidence type="ECO:0000256" key="7">
    <source>
        <dbReference type="RuleBase" id="RU362125"/>
    </source>
</evidence>
<evidence type="ECO:0000256" key="2">
    <source>
        <dbReference type="ARBA" id="ARBA00009347"/>
    </source>
</evidence>
<feature type="compositionally biased region" description="Polar residues" evidence="8">
    <location>
        <begin position="1"/>
        <end position="11"/>
    </location>
</feature>
<comment type="catalytic activity">
    <reaction evidence="6">
        <text>a 2,3-saturated acyl-CoA + A = a 2,3-dehydroacyl-CoA + AH2</text>
        <dbReference type="Rhea" id="RHEA:48608"/>
        <dbReference type="ChEBI" id="CHEBI:13193"/>
        <dbReference type="ChEBI" id="CHEBI:17499"/>
        <dbReference type="ChEBI" id="CHEBI:60015"/>
        <dbReference type="ChEBI" id="CHEBI:65111"/>
    </reaction>
</comment>
<keyword evidence="5 7" id="KW-0560">Oxidoreductase</keyword>
<organism evidence="12 13">
    <name type="scientific">Micromonospora polyrhachis</name>
    <dbReference type="NCBI Taxonomy" id="1282883"/>
    <lineage>
        <taxon>Bacteria</taxon>
        <taxon>Bacillati</taxon>
        <taxon>Actinomycetota</taxon>
        <taxon>Actinomycetes</taxon>
        <taxon>Micromonosporales</taxon>
        <taxon>Micromonosporaceae</taxon>
        <taxon>Micromonospora</taxon>
    </lineage>
</organism>
<sequence length="664" mass="71970">MTTTQNNQPVTDGSDGVGPLPAEAGQVSEKEARQVAEAAREAEWGKPSFGKELFLGRFRLDLIDPWPQPDPAKTAKADEFLARLDNYLRSAVDGTQIERDAAIPDEVFHGLAQLGAFGMKIDERYGGLGLSNLDYCRALMLTGSVSPAISALLSAHQSIGVPQPLKMFGSEEQKQRILPRLAAGEVSAFLLTEPDVGSDPARLATSAEPTEDGTGYRLNGVKLWATNGTVATLLVVMARVPAQPAGPDGPARRGGITAFVVEGDSDGITVERRNEFVGLRGLENSVTRFHDVIVPKENVIGGEGKGLKIALTTLNTGRLSLPAMCVGAGKWSLNVAREWAAERVQWGRPVGEHEAVATKLSFMAATTYAMEAMLDLCCLLADDDRNDIRIEAALVKLYASEMAWKIADELVQIRGGRGYETADSLAARGERPAAVEQLLRDLRINRIFEGSTEIMHLLIAREAVDAHLSVAGDIIDPDAGLGRKARAGARASAFYAKWLPTLTVGAGQNPISYADHGPLAGHLRYVERTSRKLARSTFYAMSRWQGKMERKQAFLGRIVDIGAELFAMSAACVRAHAERDARPEGRELADLFCRQARLRVEALFTALWDNTDSIDVVAAKRILAGRYASLEEGVVTPPAEQPWVVPWQPGPSTVPDVRRRIPPT</sequence>
<evidence type="ECO:0000256" key="1">
    <source>
        <dbReference type="ARBA" id="ARBA00001974"/>
    </source>
</evidence>
<evidence type="ECO:0000313" key="12">
    <source>
        <dbReference type="EMBL" id="MBB4960646.1"/>
    </source>
</evidence>
<dbReference type="Pfam" id="PF02771">
    <property type="entry name" value="Acyl-CoA_dh_N"/>
    <property type="match status" value="1"/>
</dbReference>